<keyword evidence="3" id="KW-1185">Reference proteome</keyword>
<evidence type="ECO:0000313" key="3">
    <source>
        <dbReference type="Proteomes" id="UP000636800"/>
    </source>
</evidence>
<protein>
    <submittedName>
        <fullName evidence="2">Uncharacterized protein</fullName>
    </submittedName>
</protein>
<dbReference type="Proteomes" id="UP000636800">
    <property type="component" value="Chromosome 6"/>
</dbReference>
<proteinExistence type="predicted"/>
<reference evidence="2 3" key="1">
    <citation type="journal article" date="2020" name="Nat. Food">
        <title>A phased Vanilla planifolia genome enables genetic improvement of flavour and production.</title>
        <authorList>
            <person name="Hasing T."/>
            <person name="Tang H."/>
            <person name="Brym M."/>
            <person name="Khazi F."/>
            <person name="Huang T."/>
            <person name="Chambers A.H."/>
        </authorList>
    </citation>
    <scope>NUCLEOTIDE SEQUENCE [LARGE SCALE GENOMIC DNA]</scope>
    <source>
        <tissue evidence="2">Leaf</tissue>
    </source>
</reference>
<feature type="compositionally biased region" description="Low complexity" evidence="1">
    <location>
        <begin position="30"/>
        <end position="46"/>
    </location>
</feature>
<gene>
    <name evidence="2" type="ORF">HPP92_013451</name>
</gene>
<evidence type="ECO:0000256" key="1">
    <source>
        <dbReference type="SAM" id="MobiDB-lite"/>
    </source>
</evidence>
<dbReference type="OrthoDB" id="594372at2759"/>
<dbReference type="AlphaFoldDB" id="A0A835QUP4"/>
<feature type="compositionally biased region" description="Polar residues" evidence="1">
    <location>
        <begin position="1"/>
        <end position="11"/>
    </location>
</feature>
<evidence type="ECO:0000313" key="2">
    <source>
        <dbReference type="EMBL" id="KAG0476610.1"/>
    </source>
</evidence>
<dbReference type="EMBL" id="JADCNL010000006">
    <property type="protein sequence ID" value="KAG0476610.1"/>
    <property type="molecule type" value="Genomic_DNA"/>
</dbReference>
<accession>A0A835QUP4</accession>
<feature type="region of interest" description="Disordered" evidence="1">
    <location>
        <begin position="1"/>
        <end position="78"/>
    </location>
</feature>
<organism evidence="2 3">
    <name type="scientific">Vanilla planifolia</name>
    <name type="common">Vanilla</name>
    <dbReference type="NCBI Taxonomy" id="51239"/>
    <lineage>
        <taxon>Eukaryota</taxon>
        <taxon>Viridiplantae</taxon>
        <taxon>Streptophyta</taxon>
        <taxon>Embryophyta</taxon>
        <taxon>Tracheophyta</taxon>
        <taxon>Spermatophyta</taxon>
        <taxon>Magnoliopsida</taxon>
        <taxon>Liliopsida</taxon>
        <taxon>Asparagales</taxon>
        <taxon>Orchidaceae</taxon>
        <taxon>Vanilloideae</taxon>
        <taxon>Vanilleae</taxon>
        <taxon>Vanilla</taxon>
    </lineage>
</organism>
<sequence length="78" mass="8376">MPGTPTISSSRPFIESRRFSPDLTARPSHNGRTNLLSLTLLGSPSPSARPVPHGLKTEQSTHTFPIWEGGGRRSEAGP</sequence>
<feature type="non-terminal residue" evidence="2">
    <location>
        <position position="78"/>
    </location>
</feature>
<name>A0A835QUP4_VANPL</name>
<comment type="caution">
    <text evidence="2">The sequence shown here is derived from an EMBL/GenBank/DDBJ whole genome shotgun (WGS) entry which is preliminary data.</text>
</comment>